<dbReference type="GO" id="GO:0009089">
    <property type="term" value="P:lysine biosynthetic process via diaminopimelate"/>
    <property type="evidence" value="ECO:0007669"/>
    <property type="project" value="UniProtKB-UniPathway"/>
</dbReference>
<evidence type="ECO:0000256" key="6">
    <source>
        <dbReference type="ARBA" id="ARBA00016853"/>
    </source>
</evidence>
<evidence type="ECO:0000256" key="11">
    <source>
        <dbReference type="ARBA" id="ARBA00051301"/>
    </source>
</evidence>
<dbReference type="SUPFAM" id="SSF53187">
    <property type="entry name" value="Zn-dependent exopeptidases"/>
    <property type="match status" value="1"/>
</dbReference>
<dbReference type="GO" id="GO:0046872">
    <property type="term" value="F:metal ion binding"/>
    <property type="evidence" value="ECO:0007669"/>
    <property type="project" value="UniProtKB-KW"/>
</dbReference>
<keyword evidence="9" id="KW-0862">Zinc</keyword>
<keyword evidence="7" id="KW-0479">Metal-binding</keyword>
<dbReference type="Gene3D" id="3.40.630.10">
    <property type="entry name" value="Zn peptidases"/>
    <property type="match status" value="2"/>
</dbReference>
<comment type="catalytic activity">
    <reaction evidence="11">
        <text>N-succinyl-(2S,6S)-2,6-diaminopimelate + H2O = (2S,6S)-2,6-diaminopimelate + succinate</text>
        <dbReference type="Rhea" id="RHEA:22608"/>
        <dbReference type="ChEBI" id="CHEBI:15377"/>
        <dbReference type="ChEBI" id="CHEBI:30031"/>
        <dbReference type="ChEBI" id="CHEBI:57609"/>
        <dbReference type="ChEBI" id="CHEBI:58087"/>
        <dbReference type="EC" id="3.5.1.18"/>
    </reaction>
</comment>
<feature type="domain" description="Peptidase M20 dimerisation" evidence="12">
    <location>
        <begin position="184"/>
        <end position="287"/>
    </location>
</feature>
<evidence type="ECO:0000256" key="2">
    <source>
        <dbReference type="ARBA" id="ARBA00001947"/>
    </source>
</evidence>
<evidence type="ECO:0000256" key="10">
    <source>
        <dbReference type="ARBA" id="ARBA00023285"/>
    </source>
</evidence>
<comment type="pathway">
    <text evidence="3">Amino-acid biosynthesis; L-lysine biosynthesis via DAP pathway; LL-2,6-diaminopimelate from (S)-tetrahydrodipicolinate (succinylase route): step 3/3.</text>
</comment>
<proteinExistence type="inferred from homology"/>
<name>A0A1G2B640_9BACT</name>
<dbReference type="Pfam" id="PF07687">
    <property type="entry name" value="M20_dimer"/>
    <property type="match status" value="1"/>
</dbReference>
<evidence type="ECO:0000256" key="7">
    <source>
        <dbReference type="ARBA" id="ARBA00022723"/>
    </source>
</evidence>
<keyword evidence="10" id="KW-0170">Cobalt</keyword>
<dbReference type="UniPathway" id="UPA00034">
    <property type="reaction ID" value="UER00021"/>
</dbReference>
<dbReference type="EC" id="3.5.1.18" evidence="5"/>
<reference evidence="13 14" key="1">
    <citation type="journal article" date="2016" name="Nat. Commun.">
        <title>Thousands of microbial genomes shed light on interconnected biogeochemical processes in an aquifer system.</title>
        <authorList>
            <person name="Anantharaman K."/>
            <person name="Brown C.T."/>
            <person name="Hug L.A."/>
            <person name="Sharon I."/>
            <person name="Castelle C.J."/>
            <person name="Probst A.J."/>
            <person name="Thomas B.C."/>
            <person name="Singh A."/>
            <person name="Wilkins M.J."/>
            <person name="Karaoz U."/>
            <person name="Brodie E.L."/>
            <person name="Williams K.H."/>
            <person name="Hubbard S.S."/>
            <person name="Banfield J.F."/>
        </authorList>
    </citation>
    <scope>NUCLEOTIDE SEQUENCE [LARGE SCALE GENOMIC DNA]</scope>
</reference>
<dbReference type="Proteomes" id="UP000176952">
    <property type="component" value="Unassembled WGS sequence"/>
</dbReference>
<protein>
    <recommendedName>
        <fullName evidence="6">Probable succinyl-diaminopimelate desuccinylase</fullName>
        <ecNumber evidence="5">3.5.1.18</ecNumber>
    </recommendedName>
</protein>
<dbReference type="PANTHER" id="PTHR43808">
    <property type="entry name" value="ACETYLORNITHINE DEACETYLASE"/>
    <property type="match status" value="1"/>
</dbReference>
<dbReference type="InterPro" id="IPR050072">
    <property type="entry name" value="Peptidase_M20A"/>
</dbReference>
<keyword evidence="8" id="KW-0378">Hydrolase</keyword>
<evidence type="ECO:0000313" key="14">
    <source>
        <dbReference type="Proteomes" id="UP000176952"/>
    </source>
</evidence>
<dbReference type="NCBIfam" id="TIGR01910">
    <property type="entry name" value="DapE-ArgE"/>
    <property type="match status" value="1"/>
</dbReference>
<dbReference type="InterPro" id="IPR036264">
    <property type="entry name" value="Bact_exopeptidase_dim_dom"/>
</dbReference>
<dbReference type="InterPro" id="IPR001261">
    <property type="entry name" value="ArgE/DapE_CS"/>
</dbReference>
<dbReference type="Gene3D" id="3.30.70.360">
    <property type="match status" value="1"/>
</dbReference>
<evidence type="ECO:0000256" key="5">
    <source>
        <dbReference type="ARBA" id="ARBA00011921"/>
    </source>
</evidence>
<dbReference type="EMBL" id="MHKD01000019">
    <property type="protein sequence ID" value="OGY83707.1"/>
    <property type="molecule type" value="Genomic_DNA"/>
</dbReference>
<dbReference type="AlphaFoldDB" id="A0A1G2B640"/>
<dbReference type="STRING" id="1798542.A3F54_04970"/>
<organism evidence="13 14">
    <name type="scientific">Candidatus Kerfeldbacteria bacterium RIFCSPHIGHO2_12_FULL_48_17</name>
    <dbReference type="NCBI Taxonomy" id="1798542"/>
    <lineage>
        <taxon>Bacteria</taxon>
        <taxon>Candidatus Kerfeldiibacteriota</taxon>
    </lineage>
</organism>
<comment type="caution">
    <text evidence="13">The sequence shown here is derived from an EMBL/GenBank/DDBJ whole genome shotgun (WGS) entry which is preliminary data.</text>
</comment>
<comment type="cofactor">
    <cofactor evidence="1">
        <name>Co(2+)</name>
        <dbReference type="ChEBI" id="CHEBI:48828"/>
    </cofactor>
</comment>
<comment type="similarity">
    <text evidence="4">Belongs to the peptidase M20A family.</text>
</comment>
<dbReference type="InterPro" id="IPR010182">
    <property type="entry name" value="ArgE/DapE"/>
</dbReference>
<evidence type="ECO:0000256" key="8">
    <source>
        <dbReference type="ARBA" id="ARBA00022801"/>
    </source>
</evidence>
<evidence type="ECO:0000256" key="9">
    <source>
        <dbReference type="ARBA" id="ARBA00022833"/>
    </source>
</evidence>
<dbReference type="Pfam" id="PF01546">
    <property type="entry name" value="Peptidase_M20"/>
    <property type="match status" value="1"/>
</dbReference>
<evidence type="ECO:0000256" key="3">
    <source>
        <dbReference type="ARBA" id="ARBA00005130"/>
    </source>
</evidence>
<gene>
    <name evidence="13" type="ORF">A3F54_04970</name>
</gene>
<dbReference type="InterPro" id="IPR002933">
    <property type="entry name" value="Peptidase_M20"/>
</dbReference>
<dbReference type="PROSITE" id="PS00758">
    <property type="entry name" value="ARGE_DAPE_CPG2_1"/>
    <property type="match status" value="1"/>
</dbReference>
<accession>A0A1G2B640</accession>
<evidence type="ECO:0000259" key="12">
    <source>
        <dbReference type="Pfam" id="PF07687"/>
    </source>
</evidence>
<evidence type="ECO:0000313" key="13">
    <source>
        <dbReference type="EMBL" id="OGY83707.1"/>
    </source>
</evidence>
<dbReference type="SUPFAM" id="SSF55031">
    <property type="entry name" value="Bacterial exopeptidase dimerisation domain"/>
    <property type="match status" value="1"/>
</dbReference>
<dbReference type="GO" id="GO:0009014">
    <property type="term" value="F:succinyl-diaminopimelate desuccinylase activity"/>
    <property type="evidence" value="ECO:0007669"/>
    <property type="project" value="UniProtKB-EC"/>
</dbReference>
<evidence type="ECO:0000256" key="4">
    <source>
        <dbReference type="ARBA" id="ARBA00006247"/>
    </source>
</evidence>
<comment type="cofactor">
    <cofactor evidence="2">
        <name>Zn(2+)</name>
        <dbReference type="ChEBI" id="CHEBI:29105"/>
    </cofactor>
</comment>
<dbReference type="InterPro" id="IPR011650">
    <property type="entry name" value="Peptidase_M20_dimer"/>
</dbReference>
<evidence type="ECO:0000256" key="1">
    <source>
        <dbReference type="ARBA" id="ARBA00001941"/>
    </source>
</evidence>
<sequence length="393" mass="43062">MLSKYAKHVDEKKIISIVSDLVRENTVNPPGNEHRVKDVVTRLMKELGMEVSYYEKKPGRTNVVGKLMRGSGKKSLGFVSHMDTVPPGERELWTSDPFEPVLRGRRLYGRGALDDKGSFAAVYSAVRAFLAECGGEFDGVIYLIAAADEETGSELGVIYLVEEVGLRFDAGIIPDAGKLHEAVYGEKGVVQLELVSKGVQAHGSTPELGRNALLPLACVVDALRDVKLGEKWHEEFDGWTMNVGVVEGGSAANIVPARARAAVDFRIPEGLTLDDVLRAVGECIAAARGRYDYTDIDVKVTHQSTPHIVDKNAPIVRNFETARKRLGMPMKYVTIGGNTVAKNLYEVGIPCITHYPGNDELAHAPNEYADIDDLMAGSVLYAETLEEYFRKNN</sequence>